<evidence type="ECO:0000313" key="1">
    <source>
        <dbReference type="EMBL" id="EKG10256.1"/>
    </source>
</evidence>
<reference evidence="1 2" key="1">
    <citation type="journal article" date="2012" name="BMC Genomics">
        <title>Tools to kill: Genome of one of the most destructive plant pathogenic fungi Macrophomina phaseolina.</title>
        <authorList>
            <person name="Islam M.S."/>
            <person name="Haque M.S."/>
            <person name="Islam M.M."/>
            <person name="Emdad E.M."/>
            <person name="Halim A."/>
            <person name="Hossen Q.M.M."/>
            <person name="Hossain M.Z."/>
            <person name="Ahmed B."/>
            <person name="Rahim S."/>
            <person name="Rahman M.S."/>
            <person name="Alam M.M."/>
            <person name="Hou S."/>
            <person name="Wan X."/>
            <person name="Saito J.A."/>
            <person name="Alam M."/>
        </authorList>
    </citation>
    <scope>NUCLEOTIDE SEQUENCE [LARGE SCALE GENOMIC DNA]</scope>
    <source>
        <strain evidence="1 2">MS6</strain>
    </source>
</reference>
<comment type="caution">
    <text evidence="1">The sequence shown here is derived from an EMBL/GenBank/DDBJ whole genome shotgun (WGS) entry which is preliminary data.</text>
</comment>
<protein>
    <submittedName>
        <fullName evidence="1">Uncharacterized protein</fullName>
    </submittedName>
</protein>
<dbReference type="AlphaFoldDB" id="K2QK82"/>
<evidence type="ECO:0000313" key="2">
    <source>
        <dbReference type="Proteomes" id="UP000007129"/>
    </source>
</evidence>
<dbReference type="HOGENOM" id="CLU_1855647_0_0_1"/>
<name>K2QK82_MACPH</name>
<dbReference type="EMBL" id="AHHD01000524">
    <property type="protein sequence ID" value="EKG10256.1"/>
    <property type="molecule type" value="Genomic_DNA"/>
</dbReference>
<dbReference type="VEuPathDB" id="FungiDB:MPH_12638"/>
<organism evidence="1 2">
    <name type="scientific">Macrophomina phaseolina (strain MS6)</name>
    <name type="common">Charcoal rot fungus</name>
    <dbReference type="NCBI Taxonomy" id="1126212"/>
    <lineage>
        <taxon>Eukaryota</taxon>
        <taxon>Fungi</taxon>
        <taxon>Dikarya</taxon>
        <taxon>Ascomycota</taxon>
        <taxon>Pezizomycotina</taxon>
        <taxon>Dothideomycetes</taxon>
        <taxon>Dothideomycetes incertae sedis</taxon>
        <taxon>Botryosphaeriales</taxon>
        <taxon>Botryosphaeriaceae</taxon>
        <taxon>Macrophomina</taxon>
    </lineage>
</organism>
<accession>K2QK82</accession>
<dbReference type="Proteomes" id="UP000007129">
    <property type="component" value="Unassembled WGS sequence"/>
</dbReference>
<dbReference type="InParanoid" id="K2QK82"/>
<proteinExistence type="predicted"/>
<sequence>MIDTSIRYSDRYDGGMSSAILHSMSSLNLSLFANGPEMGRILFRCPEDAIGERRSADRSKLAKKIHNTQAIQKSLNTLPRIDLLQRRKRLPDTSKLLILHVFHNNEIIPSFRLAENGKQLRHRNIAVILQIFKGFSLK</sequence>
<gene>
    <name evidence="1" type="ORF">MPH_12638</name>
</gene>